<keyword evidence="4" id="KW-0967">Endosome</keyword>
<dbReference type="CDD" id="cd09234">
    <property type="entry name" value="V_HD-PTP_like"/>
    <property type="match status" value="1"/>
</dbReference>
<dbReference type="InterPro" id="IPR025304">
    <property type="entry name" value="ALIX_V_dom"/>
</dbReference>
<keyword evidence="10" id="KW-0675">Receptor</keyword>
<dbReference type="PROSITE" id="PS51180">
    <property type="entry name" value="BRO1"/>
    <property type="match status" value="1"/>
</dbReference>
<feature type="region of interest" description="Disordered" evidence="6">
    <location>
        <begin position="1670"/>
        <end position="1718"/>
    </location>
</feature>
<dbReference type="Gene3D" id="1.25.40.280">
    <property type="entry name" value="alix/aip1 like domains"/>
    <property type="match status" value="1"/>
</dbReference>
<dbReference type="GO" id="GO:0045022">
    <property type="term" value="P:early endosome to late endosome transport"/>
    <property type="evidence" value="ECO:0007669"/>
    <property type="project" value="TreeGrafter"/>
</dbReference>
<dbReference type="Gene3D" id="3.90.190.10">
    <property type="entry name" value="Protein tyrosine phosphatase superfamily"/>
    <property type="match status" value="1"/>
</dbReference>
<dbReference type="GO" id="GO:0032456">
    <property type="term" value="P:endocytic recycling"/>
    <property type="evidence" value="ECO:0007669"/>
    <property type="project" value="TreeGrafter"/>
</dbReference>
<comment type="subcellular location">
    <subcellularLocation>
        <location evidence="2">Cytoplasm</location>
    </subcellularLocation>
    <subcellularLocation>
        <location evidence="1">Endosome</location>
    </subcellularLocation>
</comment>
<reference evidence="10" key="2">
    <citation type="journal article" date="2015" name="J. Proteomics">
        <title>Sexual differences in the sialomes of the zebra tick, Rhipicephalus pulchellus.</title>
        <authorList>
            <person name="Tan A.W."/>
            <person name="Francischetti I.M."/>
            <person name="Slovak M."/>
            <person name="Kini R.M."/>
            <person name="Ribeiro J.M."/>
        </authorList>
    </citation>
    <scope>NUCLEOTIDE SEQUENCE</scope>
    <source>
        <tissue evidence="10">Salivary gland</tissue>
    </source>
</reference>
<dbReference type="SMART" id="SM00404">
    <property type="entry name" value="PTPc_motif"/>
    <property type="match status" value="1"/>
</dbReference>
<dbReference type="GO" id="GO:0005768">
    <property type="term" value="C:endosome"/>
    <property type="evidence" value="ECO:0007669"/>
    <property type="project" value="UniProtKB-SubCell"/>
</dbReference>
<dbReference type="InterPro" id="IPR003595">
    <property type="entry name" value="Tyr_Pase_cat"/>
</dbReference>
<dbReference type="EMBL" id="GACK01005399">
    <property type="protein sequence ID" value="JAA59635.1"/>
    <property type="molecule type" value="mRNA"/>
</dbReference>
<evidence type="ECO:0000313" key="10">
    <source>
        <dbReference type="EMBL" id="JAA59635.1"/>
    </source>
</evidence>
<dbReference type="Pfam" id="PF03097">
    <property type="entry name" value="BRO1"/>
    <property type="match status" value="1"/>
</dbReference>
<feature type="region of interest" description="Disordered" evidence="6">
    <location>
        <begin position="1535"/>
        <end position="1566"/>
    </location>
</feature>
<feature type="coiled-coil region" evidence="5">
    <location>
        <begin position="554"/>
        <end position="588"/>
    </location>
</feature>
<dbReference type="SMART" id="SM00194">
    <property type="entry name" value="PTPc"/>
    <property type="match status" value="1"/>
</dbReference>
<evidence type="ECO:0000256" key="3">
    <source>
        <dbReference type="ARBA" id="ARBA00022490"/>
    </source>
</evidence>
<dbReference type="SMART" id="SM01041">
    <property type="entry name" value="BRO1"/>
    <property type="match status" value="1"/>
</dbReference>
<evidence type="ECO:0000256" key="1">
    <source>
        <dbReference type="ARBA" id="ARBA00004177"/>
    </source>
</evidence>
<reference evidence="10" key="1">
    <citation type="submission" date="2012-11" db="EMBL/GenBank/DDBJ databases">
        <authorList>
            <person name="Lucero-Rivera Y.E."/>
            <person name="Tovar-Ramirez D."/>
        </authorList>
    </citation>
    <scope>NUCLEOTIDE SEQUENCE</scope>
    <source>
        <tissue evidence="10">Salivary gland</tissue>
    </source>
</reference>
<dbReference type="Pfam" id="PF13949">
    <property type="entry name" value="ALIX_LYPXL_bnd"/>
    <property type="match status" value="1"/>
</dbReference>
<dbReference type="PROSITE" id="PS50056">
    <property type="entry name" value="TYR_PHOSPHATASE_2"/>
    <property type="match status" value="1"/>
</dbReference>
<name>L7M6H8_RHIPC</name>
<evidence type="ECO:0000256" key="6">
    <source>
        <dbReference type="SAM" id="MobiDB-lite"/>
    </source>
</evidence>
<dbReference type="InterPro" id="IPR016130">
    <property type="entry name" value="Tyr_Pase_AS"/>
</dbReference>
<dbReference type="Pfam" id="PF00102">
    <property type="entry name" value="Y_phosphatase"/>
    <property type="match status" value="1"/>
</dbReference>
<feature type="compositionally biased region" description="Polar residues" evidence="6">
    <location>
        <begin position="1685"/>
        <end position="1695"/>
    </location>
</feature>
<dbReference type="PROSITE" id="PS00383">
    <property type="entry name" value="TYR_PHOSPHATASE_1"/>
    <property type="match status" value="1"/>
</dbReference>
<dbReference type="PRINTS" id="PR00700">
    <property type="entry name" value="PRTYPHPHTASE"/>
</dbReference>
<feature type="region of interest" description="Disordered" evidence="6">
    <location>
        <begin position="1602"/>
        <end position="1623"/>
    </location>
</feature>
<evidence type="ECO:0000259" key="7">
    <source>
        <dbReference type="PROSITE" id="PS50055"/>
    </source>
</evidence>
<feature type="domain" description="BRO1" evidence="9">
    <location>
        <begin position="8"/>
        <end position="404"/>
    </location>
</feature>
<dbReference type="PANTHER" id="PTHR23030">
    <property type="entry name" value="PCD6 INTERACTING PROTEIN-RELATED"/>
    <property type="match status" value="1"/>
</dbReference>
<dbReference type="InterPro" id="IPR000387">
    <property type="entry name" value="Tyr_Pase_dom"/>
</dbReference>
<dbReference type="PANTHER" id="PTHR23030:SF30">
    <property type="entry name" value="TYROSINE-PROTEIN PHOSPHATASE NON-RECEPTOR TYPE 23"/>
    <property type="match status" value="1"/>
</dbReference>
<feature type="domain" description="Tyrosine specific protein phosphatases" evidence="8">
    <location>
        <begin position="1433"/>
        <end position="1508"/>
    </location>
</feature>
<evidence type="ECO:0000256" key="5">
    <source>
        <dbReference type="SAM" id="Coils"/>
    </source>
</evidence>
<feature type="region of interest" description="Disordered" evidence="6">
    <location>
        <begin position="1020"/>
        <end position="1039"/>
    </location>
</feature>
<dbReference type="GO" id="GO:0004725">
    <property type="term" value="F:protein tyrosine phosphatase activity"/>
    <property type="evidence" value="ECO:0007669"/>
    <property type="project" value="InterPro"/>
</dbReference>
<dbReference type="GO" id="GO:0043328">
    <property type="term" value="P:protein transport to vacuole involved in ubiquitin-dependent protein catabolic process via the multivesicular body sorting pathway"/>
    <property type="evidence" value="ECO:0007669"/>
    <property type="project" value="TreeGrafter"/>
</dbReference>
<dbReference type="CDD" id="cd09239">
    <property type="entry name" value="BRO1_HD-PTP_like"/>
    <property type="match status" value="1"/>
</dbReference>
<proteinExistence type="evidence at transcript level"/>
<keyword evidence="5" id="KW-0175">Coiled coil</keyword>
<dbReference type="Gene3D" id="1.20.140.50">
    <property type="entry name" value="alix/aip1 like domains"/>
    <property type="match status" value="1"/>
</dbReference>
<dbReference type="InterPro" id="IPR038499">
    <property type="entry name" value="BRO1_sf"/>
</dbReference>
<dbReference type="Gene3D" id="1.20.120.560">
    <property type="entry name" value="alix/aip1 in complex with the ypdl late domain"/>
    <property type="match status" value="1"/>
</dbReference>
<dbReference type="InterPro" id="IPR000242">
    <property type="entry name" value="PTP_cat"/>
</dbReference>
<keyword evidence="3" id="KW-0963">Cytoplasm</keyword>
<dbReference type="InterPro" id="IPR004328">
    <property type="entry name" value="BRO1_dom"/>
</dbReference>
<accession>L7M6H8</accession>
<dbReference type="GO" id="GO:0048666">
    <property type="term" value="P:neuron development"/>
    <property type="evidence" value="ECO:0007669"/>
    <property type="project" value="UniProtKB-ARBA"/>
</dbReference>
<dbReference type="InterPro" id="IPR029021">
    <property type="entry name" value="Prot-tyrosine_phosphatase-like"/>
</dbReference>
<protein>
    <submittedName>
        <fullName evidence="10">Putative tyrosine-protein phosphatase non-receptor type 23</fullName>
    </submittedName>
</protein>
<sequence>MESAPRLPMLSCELKSSPSNAEFGPFLKKYIAEHYLEDPDSYNNEIRELETLRMAAIKVSRDFTGCSVLKRYYSQLLCLQSRFPMTDEGAACVPFMWTDIYSGMVFNIMDIKYEQASILYNIGALHSKLGALENRSSSEGMKIACTHFQCAAWALSQVKDLFPQPKGSDMSHDLLLFFVNIFLGQAQECILEKSMLDRRKSSITAKVAAQVVEYFRAAVSLLLAGSTSSDSGSIQEIVGTKLMKLWKKILDFKMAYYSSVSCLHMGNQAEEAQKMGERQAWYQLAVQHLNEATSIAKGLEEENLGETLSFAMDVIGGKFKAAKKENEFVYHERVPPVESLPEVKGANLVKGISFSPTDPEISGPDIFARLVPMEAHEASSIYSEEKARLLRAVTSHVERKNEDLEAFLSSLNLDKSMLAMDPQAVPQEIVQCCARLSVCPTAVSDLVLTIQGLKELYHSVDKDLAQVEQLLKEEREKEAAHGTAFGKRPPSNLIKELTAEFTKYLEVHQRTADSNNALQKSLAAHSANLKLLASPLEEVDKALPSVSLLDVPNNEAVVKELSHLLDKVEEMKKQRQMLHSHLRDALQKDDITRQIVTRNKGEDLQAFFAAELKKHDQEVSLLEQNLTAQDNILKALTQANARFAETRKAASDILKRRDAMVTSLIASFEAYEDLVAKTQKGVEFYKKMQTNVSKLLTRLRSVIKVQDEERALQLEAQARKAGKLGGLPSSSSGSMKLKDFLPYMTGQSMPVPAETTGSSTYYSTTSYMGYTTPQAIPQASSEKGAVEASDKAADVMGMGVRPTPLGSEQTSPQLSAQNDGYIPSSYTTAPFSESFSSSDKYGKLSQMSVNSSLQPGISHPSMAYQAGYTEAASSVASSMNAAIPGRNPAVMPVERTPMGTMPEYHGYTEYTPSGMYNLPTSPASTLTYTFRNANLLSQGSEGQRPPESSSFMASTNNTYAYGQSVMSPQQGAQQGMSYQSYPNASATSTSLAAQPVYYGLGYGQHPSTLSIQAPVSYAQSYNPQQQGTHASTPCQQPASGDNHCAPMASMYGVYPGSCYARGTDQADAQQQLAFQAATPQSSNLQSYANSSWGYQSTQVMQYPSAVGSTSGTATVEATGVVPLQPVAAAPACEIAGEVRASQPLQPGTYVMDSTVPLVPEAAKKDLLSATLDSTPDAKAQVAVLQPQDSSDVRQQVLSSENWKDRGNKAEEKSVDARMVGKDPLSDPAALEKFITEVERFEKYVEGLTKKSLNGPTLLEQKWKEYLDAQDRESRKLSISVARCYPMKNRIPDVMPYDHNRVAMTSQRDDYINASFVKDLTPFCPSYILTQAPLPATFSDFWAMVWEQQAETVVCLQNNLELKSHIYWPVEKGQQIKHGTLTLCLQSVKEKQFYIERMINITNNDNPKVSRVVIHLQLLDWPLSGSPASPAQLLSFISEVHNFHKTQRNHSRPIVVHCLGGVGRSGVFCLVSAAIKEIAAGNGLLDILSTAIKLAQSRKLCIQEKEQFKFCHDVVLYHAQDLLIKRGILTSTPSFGAKAHTGTPSHVRHPSEDFMLRSGSSSQRASIVPDTPAAMATTSTSLAGATEPGTSTQQDTIVQPVAVEAEPEPSTSTAPEGGRESGSDLSFMPQIIDEQASAAAVSALITPVPESKDSGVTTVVDLLDPATFTLDPGHGTPAKQKITRESFMNPQGTLAQSKPDPMDPLSQLDPLWSLKKGKE</sequence>
<dbReference type="SUPFAM" id="SSF52799">
    <property type="entry name" value="(Phosphotyrosine protein) phosphatases II"/>
    <property type="match status" value="1"/>
</dbReference>
<evidence type="ECO:0000259" key="9">
    <source>
        <dbReference type="PROSITE" id="PS51180"/>
    </source>
</evidence>
<organism evidence="10">
    <name type="scientific">Rhipicephalus pulchellus</name>
    <name type="common">Yellow backed tick</name>
    <name type="synonym">Dermacentor pulchellus</name>
    <dbReference type="NCBI Taxonomy" id="72859"/>
    <lineage>
        <taxon>Eukaryota</taxon>
        <taxon>Metazoa</taxon>
        <taxon>Ecdysozoa</taxon>
        <taxon>Arthropoda</taxon>
        <taxon>Chelicerata</taxon>
        <taxon>Arachnida</taxon>
        <taxon>Acari</taxon>
        <taxon>Parasitiformes</taxon>
        <taxon>Ixodida</taxon>
        <taxon>Ixodoidea</taxon>
        <taxon>Ixodidae</taxon>
        <taxon>Rhipicephalinae</taxon>
        <taxon>Rhipicephalus</taxon>
        <taxon>Rhipicephalus</taxon>
    </lineage>
</organism>
<feature type="domain" description="Tyrosine-protein phosphatase" evidence="7">
    <location>
        <begin position="1258"/>
        <end position="1517"/>
    </location>
</feature>
<evidence type="ECO:0000256" key="4">
    <source>
        <dbReference type="ARBA" id="ARBA00022753"/>
    </source>
</evidence>
<evidence type="ECO:0000259" key="8">
    <source>
        <dbReference type="PROSITE" id="PS50056"/>
    </source>
</evidence>
<evidence type="ECO:0000256" key="2">
    <source>
        <dbReference type="ARBA" id="ARBA00004496"/>
    </source>
</evidence>
<dbReference type="PROSITE" id="PS50055">
    <property type="entry name" value="TYR_PHOSPHATASE_PTP"/>
    <property type="match status" value="1"/>
</dbReference>